<dbReference type="RefSeq" id="WP_377915216.1">
    <property type="nucleotide sequence ID" value="NZ_JBHSKS010000008.1"/>
</dbReference>
<dbReference type="Pfam" id="PF01541">
    <property type="entry name" value="GIY-YIG"/>
    <property type="match status" value="1"/>
</dbReference>
<comment type="similarity">
    <text evidence="1">Belongs to the UPF0213 family.</text>
</comment>
<dbReference type="InterPro" id="IPR035901">
    <property type="entry name" value="GIY-YIG_endonuc_sf"/>
</dbReference>
<dbReference type="PROSITE" id="PS50164">
    <property type="entry name" value="GIY_YIG"/>
    <property type="match status" value="1"/>
</dbReference>
<evidence type="ECO:0000259" key="2">
    <source>
        <dbReference type="PROSITE" id="PS50164"/>
    </source>
</evidence>
<organism evidence="3 4">
    <name type="scientific">Algoriphagus aquatilis</name>
    <dbReference type="NCBI Taxonomy" id="490186"/>
    <lineage>
        <taxon>Bacteria</taxon>
        <taxon>Pseudomonadati</taxon>
        <taxon>Bacteroidota</taxon>
        <taxon>Cytophagia</taxon>
        <taxon>Cytophagales</taxon>
        <taxon>Cyclobacteriaceae</taxon>
        <taxon>Algoriphagus</taxon>
    </lineage>
</organism>
<comment type="caution">
    <text evidence="3">The sequence shown here is derived from an EMBL/GenBank/DDBJ whole genome shotgun (WGS) entry which is preliminary data.</text>
</comment>
<accession>A0ABW0BZE3</accession>
<dbReference type="PANTHER" id="PTHR34477">
    <property type="entry name" value="UPF0213 PROTEIN YHBQ"/>
    <property type="match status" value="1"/>
</dbReference>
<keyword evidence="4" id="KW-1185">Reference proteome</keyword>
<gene>
    <name evidence="3" type="ORF">ACFPIK_11120</name>
</gene>
<dbReference type="PANTHER" id="PTHR34477:SF1">
    <property type="entry name" value="UPF0213 PROTEIN YHBQ"/>
    <property type="match status" value="1"/>
</dbReference>
<dbReference type="Proteomes" id="UP001596163">
    <property type="component" value="Unassembled WGS sequence"/>
</dbReference>
<protein>
    <submittedName>
        <fullName evidence="3">GIY-YIG nuclease family protein</fullName>
    </submittedName>
</protein>
<dbReference type="Gene3D" id="3.40.1440.10">
    <property type="entry name" value="GIY-YIG endonuclease"/>
    <property type="match status" value="1"/>
</dbReference>
<reference evidence="4" key="1">
    <citation type="journal article" date="2019" name="Int. J. Syst. Evol. Microbiol.">
        <title>The Global Catalogue of Microorganisms (GCM) 10K type strain sequencing project: providing services to taxonomists for standard genome sequencing and annotation.</title>
        <authorList>
            <consortium name="The Broad Institute Genomics Platform"/>
            <consortium name="The Broad Institute Genome Sequencing Center for Infectious Disease"/>
            <person name="Wu L."/>
            <person name="Ma J."/>
        </authorList>
    </citation>
    <scope>NUCLEOTIDE SEQUENCE [LARGE SCALE GENOMIC DNA]</scope>
    <source>
        <strain evidence="4">CGMCC 1.7030</strain>
    </source>
</reference>
<name>A0ABW0BZE3_9BACT</name>
<sequence length="83" mass="9966">MAWVYILYSRKIDKYYVGACKDLDRRLYEHNLGHSKFTSTGVPWELVYKEEFQDLILAKRHELKIKKMKSRPYIEGLIRKGSL</sequence>
<dbReference type="InterPro" id="IPR050190">
    <property type="entry name" value="UPF0213_domain"/>
</dbReference>
<feature type="domain" description="GIY-YIG" evidence="2">
    <location>
        <begin position="1"/>
        <end position="76"/>
    </location>
</feature>
<dbReference type="CDD" id="cd10449">
    <property type="entry name" value="GIY-YIG_SLX1_like"/>
    <property type="match status" value="1"/>
</dbReference>
<dbReference type="EMBL" id="JBHSKS010000008">
    <property type="protein sequence ID" value="MFC5192318.1"/>
    <property type="molecule type" value="Genomic_DNA"/>
</dbReference>
<dbReference type="SUPFAM" id="SSF82771">
    <property type="entry name" value="GIY-YIG endonuclease"/>
    <property type="match status" value="1"/>
</dbReference>
<evidence type="ECO:0000313" key="4">
    <source>
        <dbReference type="Proteomes" id="UP001596163"/>
    </source>
</evidence>
<dbReference type="InterPro" id="IPR000305">
    <property type="entry name" value="GIY-YIG_endonuc"/>
</dbReference>
<evidence type="ECO:0000256" key="1">
    <source>
        <dbReference type="ARBA" id="ARBA00007435"/>
    </source>
</evidence>
<evidence type="ECO:0000313" key="3">
    <source>
        <dbReference type="EMBL" id="MFC5192318.1"/>
    </source>
</evidence>
<proteinExistence type="inferred from homology"/>